<name>A0A1N6DHB8_9BACT</name>
<evidence type="ECO:0000256" key="1">
    <source>
        <dbReference type="SAM" id="SignalP"/>
    </source>
</evidence>
<gene>
    <name evidence="3" type="ORF">SAMN04488055_0744</name>
</gene>
<evidence type="ECO:0000259" key="2">
    <source>
        <dbReference type="Pfam" id="PF01433"/>
    </source>
</evidence>
<dbReference type="Gene3D" id="1.10.390.10">
    <property type="entry name" value="Neutral Protease Domain 2"/>
    <property type="match status" value="1"/>
</dbReference>
<feature type="domain" description="Peptidase M1 membrane alanine aminopeptidase" evidence="2">
    <location>
        <begin position="392"/>
        <end position="547"/>
    </location>
</feature>
<dbReference type="GO" id="GO:0008270">
    <property type="term" value="F:zinc ion binding"/>
    <property type="evidence" value="ECO:0007669"/>
    <property type="project" value="InterPro"/>
</dbReference>
<accession>A0A1N6DHB8</accession>
<organism evidence="3 4">
    <name type="scientific">Chitinophaga niabensis</name>
    <dbReference type="NCBI Taxonomy" id="536979"/>
    <lineage>
        <taxon>Bacteria</taxon>
        <taxon>Pseudomonadati</taxon>
        <taxon>Bacteroidota</taxon>
        <taxon>Chitinophagia</taxon>
        <taxon>Chitinophagales</taxon>
        <taxon>Chitinophagaceae</taxon>
        <taxon>Chitinophaga</taxon>
    </lineage>
</organism>
<dbReference type="SUPFAM" id="SSF55486">
    <property type="entry name" value="Metalloproteases ('zincins'), catalytic domain"/>
    <property type="match status" value="1"/>
</dbReference>
<dbReference type="CDD" id="cd09604">
    <property type="entry name" value="M1_APN_like"/>
    <property type="match status" value="1"/>
</dbReference>
<proteinExistence type="predicted"/>
<dbReference type="Pfam" id="PF01433">
    <property type="entry name" value="Peptidase_M1"/>
    <property type="match status" value="1"/>
</dbReference>
<feature type="signal peptide" evidence="1">
    <location>
        <begin position="1"/>
        <end position="17"/>
    </location>
</feature>
<dbReference type="Proteomes" id="UP000185003">
    <property type="component" value="Unassembled WGS sequence"/>
</dbReference>
<dbReference type="STRING" id="536979.SAMN04488055_0744"/>
<sequence length="645" mass="72782">MLAVLLGWLCLPMAVSAQQSASKFNAYKAFEPVFYEANGDEVRTASGRPGSKYWQNSADYKIDVTFDDVKDNIAGTVVITYKNNSPENLPFLWLQLDQNIYNEASRGVAVTPVAGGRWANRNFNGGYTISDVSIVALGKEQKATHEIVDTRMRVELPQALKANGGVIQLKVKFSFNIPEYGTDRMGILKTKNGKVYEIAQWYPRMCVFDNVIGWNTLPYLGQGEFYLEYGNIEYTINAPANHIVVGSGALLNPAEVLTPVQLQRWKKAEQSDRTVMLRDVNEITDASTRPAKERLTWKFKCTNTRDVAWASSPAFIWDAARINLPGGKRSLAMSVYPVESAGDSAWRRSTEFVKGCIEHYSEKWYPYTYPVAVNVAGIVGGMEYPGIVFCSARSQKGGLWGVTSHEFGHNWFPMIVGSNERRFAWMDEGFNTFINGLAEKEFNGGEFADKGKPNRHAASRMMYYDSASSIYHRADVIRGGSLGILAYYKPAMGLDLLREVVLGEERFDKAFRYYIDNWAFKHPTQWDFFRAIENSSGESLDWFWRGWIINNWKVDLAAKEVTYQNDTTAIITIECLEQLPMPATVEIKEENGTSKRVNLPVEIWQTGPVWRFRYTTAAGSKVVSVNVDPDKALPDANTLNNVWNK</sequence>
<protein>
    <recommendedName>
        <fullName evidence="2">Peptidase M1 membrane alanine aminopeptidase domain-containing protein</fullName>
    </recommendedName>
</protein>
<dbReference type="EMBL" id="FSRA01000001">
    <property type="protein sequence ID" value="SIN70116.1"/>
    <property type="molecule type" value="Genomic_DNA"/>
</dbReference>
<dbReference type="InterPro" id="IPR027268">
    <property type="entry name" value="Peptidase_M4/M1_CTD_sf"/>
</dbReference>
<dbReference type="AlphaFoldDB" id="A0A1N6DHB8"/>
<keyword evidence="1" id="KW-0732">Signal</keyword>
<evidence type="ECO:0000313" key="4">
    <source>
        <dbReference type="Proteomes" id="UP000185003"/>
    </source>
</evidence>
<dbReference type="InterPro" id="IPR014782">
    <property type="entry name" value="Peptidase_M1_dom"/>
</dbReference>
<keyword evidence="4" id="KW-1185">Reference proteome</keyword>
<dbReference type="GO" id="GO:0008237">
    <property type="term" value="F:metallopeptidase activity"/>
    <property type="evidence" value="ECO:0007669"/>
    <property type="project" value="InterPro"/>
</dbReference>
<evidence type="ECO:0000313" key="3">
    <source>
        <dbReference type="EMBL" id="SIN70116.1"/>
    </source>
</evidence>
<reference evidence="3 4" key="1">
    <citation type="submission" date="2016-11" db="EMBL/GenBank/DDBJ databases">
        <authorList>
            <person name="Jaros S."/>
            <person name="Januszkiewicz K."/>
            <person name="Wedrychowicz H."/>
        </authorList>
    </citation>
    <scope>NUCLEOTIDE SEQUENCE [LARGE SCALE GENOMIC DNA]</scope>
    <source>
        <strain evidence="3 4">DSM 24787</strain>
    </source>
</reference>
<feature type="chain" id="PRO_5012071178" description="Peptidase M1 membrane alanine aminopeptidase domain-containing protein" evidence="1">
    <location>
        <begin position="18"/>
        <end position="645"/>
    </location>
</feature>